<sequence>MLHCFLDAVSACLAVSVAFSAPGRPAKEAVTCTNGDAGVTGPADDQAGLFRRWLSVPEATESSGQKGPTGVSIFTARHLSETCASLLLLAVGRLTSSEAGEAWLERTGLAGLFFDFLLPLRNSTS</sequence>
<proteinExistence type="predicted"/>
<feature type="chain" id="PRO_5019009285" description="Secreted protein" evidence="1">
    <location>
        <begin position="21"/>
        <end position="125"/>
    </location>
</feature>
<dbReference type="EMBL" id="CAAALY010076148">
    <property type="protein sequence ID" value="VEL25772.1"/>
    <property type="molecule type" value="Genomic_DNA"/>
</dbReference>
<gene>
    <name evidence="2" type="ORF">PXEA_LOCUS19212</name>
</gene>
<organism evidence="2 3">
    <name type="scientific">Protopolystoma xenopodis</name>
    <dbReference type="NCBI Taxonomy" id="117903"/>
    <lineage>
        <taxon>Eukaryota</taxon>
        <taxon>Metazoa</taxon>
        <taxon>Spiralia</taxon>
        <taxon>Lophotrochozoa</taxon>
        <taxon>Platyhelminthes</taxon>
        <taxon>Monogenea</taxon>
        <taxon>Polyopisthocotylea</taxon>
        <taxon>Polystomatidea</taxon>
        <taxon>Polystomatidae</taxon>
        <taxon>Protopolystoma</taxon>
    </lineage>
</organism>
<dbReference type="OrthoDB" id="6258953at2759"/>
<keyword evidence="1" id="KW-0732">Signal</keyword>
<keyword evidence="3" id="KW-1185">Reference proteome</keyword>
<feature type="signal peptide" evidence="1">
    <location>
        <begin position="1"/>
        <end position="20"/>
    </location>
</feature>
<dbReference type="Proteomes" id="UP000784294">
    <property type="component" value="Unassembled WGS sequence"/>
</dbReference>
<evidence type="ECO:0000256" key="1">
    <source>
        <dbReference type="SAM" id="SignalP"/>
    </source>
</evidence>
<evidence type="ECO:0000313" key="2">
    <source>
        <dbReference type="EMBL" id="VEL25772.1"/>
    </source>
</evidence>
<comment type="caution">
    <text evidence="2">The sequence shown here is derived from an EMBL/GenBank/DDBJ whole genome shotgun (WGS) entry which is preliminary data.</text>
</comment>
<evidence type="ECO:0008006" key="4">
    <source>
        <dbReference type="Google" id="ProtNLM"/>
    </source>
</evidence>
<accession>A0A448X1R4</accession>
<name>A0A448X1R4_9PLAT</name>
<reference evidence="2" key="1">
    <citation type="submission" date="2018-11" db="EMBL/GenBank/DDBJ databases">
        <authorList>
            <consortium name="Pathogen Informatics"/>
        </authorList>
    </citation>
    <scope>NUCLEOTIDE SEQUENCE</scope>
</reference>
<evidence type="ECO:0000313" key="3">
    <source>
        <dbReference type="Proteomes" id="UP000784294"/>
    </source>
</evidence>
<protein>
    <recommendedName>
        <fullName evidence="4">Secreted protein</fullName>
    </recommendedName>
</protein>
<dbReference type="AlphaFoldDB" id="A0A448X1R4"/>
<feature type="non-terminal residue" evidence="2">
    <location>
        <position position="125"/>
    </location>
</feature>